<proteinExistence type="inferred from homology"/>
<evidence type="ECO:0000256" key="1">
    <source>
        <dbReference type="ARBA" id="ARBA00004496"/>
    </source>
</evidence>
<evidence type="ECO:0000256" key="3">
    <source>
        <dbReference type="ARBA" id="ARBA00022490"/>
    </source>
</evidence>
<dbReference type="GeneID" id="93503357"/>
<organism evidence="5 6">
    <name type="scientific">Nocardia carnea</name>
    <dbReference type="NCBI Taxonomy" id="37328"/>
    <lineage>
        <taxon>Bacteria</taxon>
        <taxon>Bacillati</taxon>
        <taxon>Actinomycetota</taxon>
        <taxon>Actinomycetes</taxon>
        <taxon>Mycobacteriales</taxon>
        <taxon>Nocardiaceae</taxon>
        <taxon>Nocardia</taxon>
    </lineage>
</organism>
<keyword evidence="4" id="KW-0143">Chaperone</keyword>
<dbReference type="InterPro" id="IPR025734">
    <property type="entry name" value="EspG"/>
</dbReference>
<evidence type="ECO:0000256" key="4">
    <source>
        <dbReference type="ARBA" id="ARBA00023186"/>
    </source>
</evidence>
<accession>A0ABW7TPD7</accession>
<dbReference type="Proteomes" id="UP001611263">
    <property type="component" value="Unassembled WGS sequence"/>
</dbReference>
<comment type="subcellular location">
    <subcellularLocation>
        <location evidence="1">Cytoplasm</location>
    </subcellularLocation>
</comment>
<sequence length="263" mass="29391">MDFTRMAWTWEPDTFAAHWFDEGNDRMPAPLRYRSRFPTVGGFEAHRAAVRAGADTDERERIGLLVHTLAHCDMRIEIRFGSVKHRGGDGHTRKDLRVVGARTYAHAVVLSQTAVRGEDSDIRAQLLRADQLPAALAAALPPCEPGRDKPVTFDLADVQAAKEAGFSVQDTRSPRGRFAQLARRPADGGGQAILRLGNFHAAPNRHRVLQWGDFTGDGRYVEQRNRTHLELRPATAQGLIAIFAGWIDQAERTLREEAEDAYY</sequence>
<evidence type="ECO:0000256" key="2">
    <source>
        <dbReference type="ARBA" id="ARBA00006411"/>
    </source>
</evidence>
<comment type="caution">
    <text evidence="5">The sequence shown here is derived from an EMBL/GenBank/DDBJ whole genome shotgun (WGS) entry which is preliminary data.</text>
</comment>
<keyword evidence="3" id="KW-0963">Cytoplasm</keyword>
<dbReference type="RefSeq" id="WP_231508549.1">
    <property type="nucleotide sequence ID" value="NZ_JBIRUQ010000004.1"/>
</dbReference>
<gene>
    <name evidence="5" type="ORF">ACH4WX_19475</name>
</gene>
<evidence type="ECO:0000313" key="5">
    <source>
        <dbReference type="EMBL" id="MFI1462899.1"/>
    </source>
</evidence>
<evidence type="ECO:0000313" key="6">
    <source>
        <dbReference type="Proteomes" id="UP001611263"/>
    </source>
</evidence>
<reference evidence="5 6" key="1">
    <citation type="submission" date="2024-10" db="EMBL/GenBank/DDBJ databases">
        <title>The Natural Products Discovery Center: Release of the First 8490 Sequenced Strains for Exploring Actinobacteria Biosynthetic Diversity.</title>
        <authorList>
            <person name="Kalkreuter E."/>
            <person name="Kautsar S.A."/>
            <person name="Yang D."/>
            <person name="Bader C.D."/>
            <person name="Teijaro C.N."/>
            <person name="Fluegel L."/>
            <person name="Davis C.M."/>
            <person name="Simpson J.R."/>
            <person name="Lauterbach L."/>
            <person name="Steele A.D."/>
            <person name="Gui C."/>
            <person name="Meng S."/>
            <person name="Li G."/>
            <person name="Viehrig K."/>
            <person name="Ye F."/>
            <person name="Su P."/>
            <person name="Kiefer A.F."/>
            <person name="Nichols A."/>
            <person name="Cepeda A.J."/>
            <person name="Yan W."/>
            <person name="Fan B."/>
            <person name="Jiang Y."/>
            <person name="Adhikari A."/>
            <person name="Zheng C.-J."/>
            <person name="Schuster L."/>
            <person name="Cowan T.M."/>
            <person name="Smanski M.J."/>
            <person name="Chevrette M.G."/>
            <person name="De Carvalho L.P.S."/>
            <person name="Shen B."/>
        </authorList>
    </citation>
    <scope>NUCLEOTIDE SEQUENCE [LARGE SCALE GENOMIC DNA]</scope>
    <source>
        <strain evidence="5 6">NPDC020568</strain>
    </source>
</reference>
<dbReference type="Pfam" id="PF14011">
    <property type="entry name" value="ESX-1_EspG"/>
    <property type="match status" value="1"/>
</dbReference>
<comment type="similarity">
    <text evidence="2">Belongs to the EspG family.</text>
</comment>
<protein>
    <submittedName>
        <fullName evidence="5">ESX secretion-associated protein EspG</fullName>
    </submittedName>
</protein>
<name>A0ABW7TPD7_9NOCA</name>
<keyword evidence="6" id="KW-1185">Reference proteome</keyword>
<dbReference type="EMBL" id="JBIRUQ010000004">
    <property type="protein sequence ID" value="MFI1462899.1"/>
    <property type="molecule type" value="Genomic_DNA"/>
</dbReference>